<keyword evidence="1" id="KW-0472">Membrane</keyword>
<dbReference type="STRING" id="317010.RU96_GL001190"/>
<evidence type="ECO:0000313" key="3">
    <source>
        <dbReference type="Proteomes" id="UP000182835"/>
    </source>
</evidence>
<feature type="transmembrane region" description="Helical" evidence="1">
    <location>
        <begin position="48"/>
        <end position="70"/>
    </location>
</feature>
<evidence type="ECO:0000256" key="1">
    <source>
        <dbReference type="SAM" id="Phobius"/>
    </source>
</evidence>
<evidence type="ECO:0000313" key="2">
    <source>
        <dbReference type="EMBL" id="OJG16448.1"/>
    </source>
</evidence>
<organism evidence="2 3">
    <name type="scientific">Enterococcus canintestini</name>
    <dbReference type="NCBI Taxonomy" id="317010"/>
    <lineage>
        <taxon>Bacteria</taxon>
        <taxon>Bacillati</taxon>
        <taxon>Bacillota</taxon>
        <taxon>Bacilli</taxon>
        <taxon>Lactobacillales</taxon>
        <taxon>Enterococcaceae</taxon>
        <taxon>Enterococcus</taxon>
    </lineage>
</organism>
<sequence length="163" mass="18581">MFIIVKIVGNSLNIRYHNSDSTLMNIRRRQMENLGHMIMNIATPFFDVIIVFLNFLSIIVLVWGVAIAGYDFIRAECSHANHVEAARHNNFIRNFLGSYVLLSLEILIAADIIESIVNPTPADILRLAAVVIIRTVISYFLHREIQDALDNEETMEKINAKNK</sequence>
<reference evidence="2 3" key="1">
    <citation type="submission" date="2014-12" db="EMBL/GenBank/DDBJ databases">
        <title>Draft genome sequences of 29 type strains of Enterococci.</title>
        <authorList>
            <person name="Zhong Z."/>
            <person name="Sun Z."/>
            <person name="Liu W."/>
            <person name="Zhang W."/>
            <person name="Zhang H."/>
        </authorList>
    </citation>
    <scope>NUCLEOTIDE SEQUENCE [LARGE SCALE GENOMIC DNA]</scope>
    <source>
        <strain evidence="2 3">DSM 21207</strain>
    </source>
</reference>
<evidence type="ECO:0008006" key="4">
    <source>
        <dbReference type="Google" id="ProtNLM"/>
    </source>
</evidence>
<dbReference type="InterPro" id="IPR012427">
    <property type="entry name" value="DUF1622"/>
</dbReference>
<comment type="caution">
    <text evidence="2">The sequence shown here is derived from an EMBL/GenBank/DDBJ whole genome shotgun (WGS) entry which is preliminary data.</text>
</comment>
<proteinExistence type="predicted"/>
<keyword evidence="1" id="KW-0812">Transmembrane</keyword>
<feature type="transmembrane region" description="Helical" evidence="1">
    <location>
        <begin position="124"/>
        <end position="141"/>
    </location>
</feature>
<name>A0A1L8R9L6_9ENTE</name>
<gene>
    <name evidence="2" type="ORF">RU96_GL001190</name>
</gene>
<protein>
    <recommendedName>
        <fullName evidence="4">DUF1622 domain-containing protein</fullName>
    </recommendedName>
</protein>
<accession>A0A1L8R9L6</accession>
<feature type="transmembrane region" description="Helical" evidence="1">
    <location>
        <begin position="91"/>
        <end position="112"/>
    </location>
</feature>
<keyword evidence="1" id="KW-1133">Transmembrane helix</keyword>
<dbReference type="PANTHER" id="PTHR38468:SF1">
    <property type="entry name" value="SLL0939 PROTEIN"/>
    <property type="match status" value="1"/>
</dbReference>
<dbReference type="AlphaFoldDB" id="A0A1L8R9L6"/>
<dbReference type="EMBL" id="JXKG01000002">
    <property type="protein sequence ID" value="OJG16448.1"/>
    <property type="molecule type" value="Genomic_DNA"/>
</dbReference>
<dbReference type="Pfam" id="PF07784">
    <property type="entry name" value="DUF1622"/>
    <property type="match status" value="1"/>
</dbReference>
<dbReference type="Proteomes" id="UP000182835">
    <property type="component" value="Unassembled WGS sequence"/>
</dbReference>
<dbReference type="PANTHER" id="PTHR38468">
    <property type="entry name" value="SLL0939 PROTEIN"/>
    <property type="match status" value="1"/>
</dbReference>